<organism evidence="2 3">
    <name type="scientific">Clytia hemisphaerica</name>
    <dbReference type="NCBI Taxonomy" id="252671"/>
    <lineage>
        <taxon>Eukaryota</taxon>
        <taxon>Metazoa</taxon>
        <taxon>Cnidaria</taxon>
        <taxon>Hydrozoa</taxon>
        <taxon>Hydroidolina</taxon>
        <taxon>Leptothecata</taxon>
        <taxon>Obeliida</taxon>
        <taxon>Clytiidae</taxon>
        <taxon>Clytia</taxon>
    </lineage>
</organism>
<protein>
    <submittedName>
        <fullName evidence="2">Uncharacterized protein</fullName>
    </submittedName>
</protein>
<feature type="coiled-coil region" evidence="1">
    <location>
        <begin position="28"/>
        <end position="80"/>
    </location>
</feature>
<reference evidence="2" key="1">
    <citation type="submission" date="2021-01" db="UniProtKB">
        <authorList>
            <consortium name="EnsemblMetazoa"/>
        </authorList>
    </citation>
    <scope>IDENTIFICATION</scope>
</reference>
<sequence>VDKMSLSKNHKLSGETRKLVDEKVEKIKKGYDGKIERLTNEIEKIKLEIKRENDKHPGKMKKLKSEYHETRDAIDNVKGQIEDIKMNIGPHDDIEHMVWGAETFFQGKKLSHSLYDSYEEWFKGISKMMEDNTPYRTSKYIFMKRDMDLDYFSKHPEFYKTYFFQGVENDDPWDAFDCTDDHMFMFEDLYRGLWEKEKKSKKKVSICQRNKMSSPKVPKQNVHTRQLVDERVVKIKKGYEEDIEKLTNEIEGVKLEMNRDEEFYRKNVEKLKNEYHETKHIIDNVKGQIEDIKMKIGPHEDIEHMVWGVETFFQGKKLGTSLYDSYEEWFKGISKMMEDNTPYRTSKYIFMKRDSLYLESLPDSYTHYIFTGIESDDPWDAFDYGDDNTFMFEDLYRGLWEKASLVLLHPQKVELCLEFERTCHETDIYNNYSEWCVDGVTNDFHEPRFAMMVGILNKISE</sequence>
<accession>A0A7M5X934</accession>
<keyword evidence="3" id="KW-1185">Reference proteome</keyword>
<dbReference type="AlphaFoldDB" id="A0A7M5X934"/>
<keyword evidence="1" id="KW-0175">Coiled coil</keyword>
<feature type="coiled-coil region" evidence="1">
    <location>
        <begin position="236"/>
        <end position="288"/>
    </location>
</feature>
<dbReference type="EnsemblMetazoa" id="CLYHEMT019449.3">
    <property type="protein sequence ID" value="CLYHEMP019449.3"/>
    <property type="gene ID" value="CLYHEMG019449"/>
</dbReference>
<name>A0A7M5X934_9CNID</name>
<evidence type="ECO:0000256" key="1">
    <source>
        <dbReference type="SAM" id="Coils"/>
    </source>
</evidence>
<dbReference type="Proteomes" id="UP000594262">
    <property type="component" value="Unplaced"/>
</dbReference>
<evidence type="ECO:0000313" key="2">
    <source>
        <dbReference type="EnsemblMetazoa" id="CLYHEMP019449.3"/>
    </source>
</evidence>
<evidence type="ECO:0000313" key="3">
    <source>
        <dbReference type="Proteomes" id="UP000594262"/>
    </source>
</evidence>
<proteinExistence type="predicted"/>